<proteinExistence type="predicted"/>
<dbReference type="OrthoDB" id="433898at2759"/>
<evidence type="ECO:0000313" key="1">
    <source>
        <dbReference type="EMBL" id="KAF4666872.1"/>
    </source>
</evidence>
<comment type="caution">
    <text evidence="1">The sequence shown here is derived from an EMBL/GenBank/DDBJ whole genome shotgun (WGS) entry which is preliminary data.</text>
</comment>
<keyword evidence="2" id="KW-1185">Reference proteome</keyword>
<evidence type="ECO:0000313" key="2">
    <source>
        <dbReference type="Proteomes" id="UP000591131"/>
    </source>
</evidence>
<dbReference type="AlphaFoldDB" id="A0A7J6M5Q6"/>
<dbReference type="Proteomes" id="UP000591131">
    <property type="component" value="Unassembled WGS sequence"/>
</dbReference>
<protein>
    <submittedName>
        <fullName evidence="1">Uncharacterized protein</fullName>
    </submittedName>
</protein>
<name>A0A7J6M5Q6_PERCH</name>
<sequence length="564" mass="62433">MKIPSLCTLVATTNALQRLGSSLADDQPWADGLVVEPTTDGLICRLESAGYTLAISLDNAKVLVQVPGQTEIRTEVAFPDDDPKESNEDRCVDAINNLEGDILESDTIETVMTISYKNTTRKRTSPPQLPTFNDLPDLALALIFAMSGQPLVCSMLSKRALYVCDMSTADDLLWRGCSGGRLEYARRLRDRRNAVASKLRKMQRKDLLPNLPRQCDFLHLHNWRLNILEADGRDCGPFKHVPVEWTFELSDPGPFVVSAPGTVFRLTFSVNNNKRLKWASLQGATFTLIVRSAALLGVEAQVCSVKPVVISGITAGCEEVILASVGHVAVGVWSSSADPEVAVIYLNLSFYDIVKAFGLSPKPPAYRLKGIPDDLDPLAGLKGLTVIVALRDGATVMFSNTFYRVDAEECFTELPEPSATFRVLSGHRSGQPIDFPIDGSLRLAWKTRAFRRFWDAVTVDVIVFNEEQEVLWSTSEVAALQSHPEWHDDHDAAIDFDLSADGEWNHHYVRLRQSGVAAFEAHAAESPDGRSWRLNSITMLLSLKHLDDFYGTSYSHDKAIVEEI</sequence>
<accession>A0A7J6M5Q6</accession>
<dbReference type="EMBL" id="JAAPAO010000224">
    <property type="protein sequence ID" value="KAF4666872.1"/>
    <property type="molecule type" value="Genomic_DNA"/>
</dbReference>
<reference evidence="1 2" key="1">
    <citation type="submission" date="2020-04" db="EMBL/GenBank/DDBJ databases">
        <title>Perkinsus chesapeaki whole genome sequence.</title>
        <authorList>
            <person name="Bogema D.R."/>
        </authorList>
    </citation>
    <scope>NUCLEOTIDE SEQUENCE [LARGE SCALE GENOMIC DNA]</scope>
    <source>
        <strain evidence="1">ATCC PRA-425</strain>
    </source>
</reference>
<organism evidence="1 2">
    <name type="scientific">Perkinsus chesapeaki</name>
    <name type="common">Clam parasite</name>
    <name type="synonym">Perkinsus andrewsi</name>
    <dbReference type="NCBI Taxonomy" id="330153"/>
    <lineage>
        <taxon>Eukaryota</taxon>
        <taxon>Sar</taxon>
        <taxon>Alveolata</taxon>
        <taxon>Perkinsozoa</taxon>
        <taxon>Perkinsea</taxon>
        <taxon>Perkinsida</taxon>
        <taxon>Perkinsidae</taxon>
        <taxon>Perkinsus</taxon>
    </lineage>
</organism>
<gene>
    <name evidence="1" type="ORF">FOL47_003876</name>
</gene>